<dbReference type="EMBL" id="JH930659">
    <property type="protein sequence ID" value="EKM48895.1"/>
    <property type="molecule type" value="Genomic_DNA"/>
</dbReference>
<feature type="compositionally biased region" description="Acidic residues" evidence="1">
    <location>
        <begin position="167"/>
        <end position="178"/>
    </location>
</feature>
<evidence type="ECO:0000313" key="3">
    <source>
        <dbReference type="Proteomes" id="UP000008370"/>
    </source>
</evidence>
<proteinExistence type="predicted"/>
<dbReference type="HOGENOM" id="CLU_1302311_0_0_1"/>
<dbReference type="KEGG" id="pco:PHACADRAFT_202264"/>
<sequence length="212" mass="22661">MAAASWRGTAGCAAVPALNATRGATLATATSSPKVSLILRPLICHDLHASHEMLRLPSARACVASRTCTLHPRRATAARSFAAAALPDAHTQSIAGTVAHHRSYILLHTRVPPPAFPARVPSPLQRQLQLRAARWGGLVNFAWLPPDEAAEAAAAAAAGAVHSPEWEPNEEEEEEEEEAYRVSAYAQDRGRIDIPRVSMANVDEVAAALQRH</sequence>
<feature type="region of interest" description="Disordered" evidence="1">
    <location>
        <begin position="158"/>
        <end position="180"/>
    </location>
</feature>
<evidence type="ECO:0000313" key="2">
    <source>
        <dbReference type="EMBL" id="EKM48895.1"/>
    </source>
</evidence>
<reference evidence="2 3" key="1">
    <citation type="journal article" date="2012" name="BMC Genomics">
        <title>Comparative genomics of the white-rot fungi, Phanerochaete carnosa and P. chrysosporium, to elucidate the genetic basis of the distinct wood types they colonize.</title>
        <authorList>
            <person name="Suzuki H."/>
            <person name="MacDonald J."/>
            <person name="Syed K."/>
            <person name="Salamov A."/>
            <person name="Hori C."/>
            <person name="Aerts A."/>
            <person name="Henrissat B."/>
            <person name="Wiebenga A."/>
            <person name="vanKuyk P.A."/>
            <person name="Barry K."/>
            <person name="Lindquist E."/>
            <person name="LaButti K."/>
            <person name="Lapidus A."/>
            <person name="Lucas S."/>
            <person name="Coutinho P."/>
            <person name="Gong Y."/>
            <person name="Samejima M."/>
            <person name="Mahadevan R."/>
            <person name="Abou-Zaid M."/>
            <person name="de Vries R.P."/>
            <person name="Igarashi K."/>
            <person name="Yadav J.S."/>
            <person name="Grigoriev I.V."/>
            <person name="Master E.R."/>
        </authorList>
    </citation>
    <scope>NUCLEOTIDE SEQUENCE [LARGE SCALE GENOMIC DNA]</scope>
    <source>
        <strain evidence="2 3">HHB-10118-sp</strain>
    </source>
</reference>
<dbReference type="Proteomes" id="UP000008370">
    <property type="component" value="Unassembled WGS sequence"/>
</dbReference>
<protein>
    <submittedName>
        <fullName evidence="2">Uncharacterized protein</fullName>
    </submittedName>
</protein>
<feature type="non-terminal residue" evidence="2">
    <location>
        <position position="212"/>
    </location>
</feature>
<dbReference type="InParanoid" id="K5VQ94"/>
<keyword evidence="3" id="KW-1185">Reference proteome</keyword>
<dbReference type="GeneID" id="18911832"/>
<gene>
    <name evidence="2" type="ORF">PHACADRAFT_202264</name>
</gene>
<accession>K5VQ94</accession>
<evidence type="ECO:0000256" key="1">
    <source>
        <dbReference type="SAM" id="MobiDB-lite"/>
    </source>
</evidence>
<dbReference type="STRING" id="650164.K5VQ94"/>
<name>K5VQ94_PHACS</name>
<organism evidence="2 3">
    <name type="scientific">Phanerochaete carnosa (strain HHB-10118-sp)</name>
    <name type="common">White-rot fungus</name>
    <name type="synonym">Peniophora carnosa</name>
    <dbReference type="NCBI Taxonomy" id="650164"/>
    <lineage>
        <taxon>Eukaryota</taxon>
        <taxon>Fungi</taxon>
        <taxon>Dikarya</taxon>
        <taxon>Basidiomycota</taxon>
        <taxon>Agaricomycotina</taxon>
        <taxon>Agaricomycetes</taxon>
        <taxon>Polyporales</taxon>
        <taxon>Phanerochaetaceae</taxon>
        <taxon>Phanerochaete</taxon>
    </lineage>
</organism>
<dbReference type="RefSeq" id="XP_007402550.1">
    <property type="nucleotide sequence ID" value="XM_007402488.1"/>
</dbReference>
<dbReference type="AlphaFoldDB" id="K5VQ94"/>
<dbReference type="OrthoDB" id="10253744at2759"/>